<evidence type="ECO:0000313" key="8">
    <source>
        <dbReference type="EMBL" id="MBS2554469.1"/>
    </source>
</evidence>
<dbReference type="InterPro" id="IPR007267">
    <property type="entry name" value="GtrA_DPMS_TM"/>
</dbReference>
<dbReference type="EMBL" id="JAAFYZ010000380">
    <property type="protein sequence ID" value="MBS2554469.1"/>
    <property type="molecule type" value="Genomic_DNA"/>
</dbReference>
<feature type="transmembrane region" description="Helical" evidence="6">
    <location>
        <begin position="20"/>
        <end position="40"/>
    </location>
</feature>
<gene>
    <name evidence="8" type="ORF">KGQ19_47205</name>
</gene>
<protein>
    <submittedName>
        <fullName evidence="8">GtrA family protein</fullName>
    </submittedName>
</protein>
<evidence type="ECO:0000256" key="3">
    <source>
        <dbReference type="ARBA" id="ARBA00022692"/>
    </source>
</evidence>
<keyword evidence="4 6" id="KW-1133">Transmembrane helix</keyword>
<comment type="similarity">
    <text evidence="2">Belongs to the GtrA family.</text>
</comment>
<comment type="caution">
    <text evidence="8">The sequence shown here is derived from an EMBL/GenBank/DDBJ whole genome shotgun (WGS) entry which is preliminary data.</text>
</comment>
<feature type="transmembrane region" description="Helical" evidence="6">
    <location>
        <begin position="47"/>
        <end position="67"/>
    </location>
</feature>
<evidence type="ECO:0000256" key="5">
    <source>
        <dbReference type="ARBA" id="ARBA00023136"/>
    </source>
</evidence>
<evidence type="ECO:0000256" key="2">
    <source>
        <dbReference type="ARBA" id="ARBA00009399"/>
    </source>
</evidence>
<name>A0ABS5L816_9ACTN</name>
<keyword evidence="5 6" id="KW-0472">Membrane</keyword>
<dbReference type="Pfam" id="PF04138">
    <property type="entry name" value="GtrA_DPMS_TM"/>
    <property type="match status" value="1"/>
</dbReference>
<dbReference type="PANTHER" id="PTHR38459:SF1">
    <property type="entry name" value="PROPHAGE BACTOPRENOL-LINKED GLUCOSE TRANSLOCASE HOMOLOG"/>
    <property type="match status" value="1"/>
</dbReference>
<evidence type="ECO:0000256" key="1">
    <source>
        <dbReference type="ARBA" id="ARBA00004141"/>
    </source>
</evidence>
<evidence type="ECO:0000259" key="7">
    <source>
        <dbReference type="Pfam" id="PF04138"/>
    </source>
</evidence>
<proteinExistence type="inferred from homology"/>
<keyword evidence="3 6" id="KW-0812">Transmembrane</keyword>
<evidence type="ECO:0000313" key="9">
    <source>
        <dbReference type="Proteomes" id="UP000730482"/>
    </source>
</evidence>
<comment type="subcellular location">
    <subcellularLocation>
        <location evidence="1">Membrane</location>
        <topology evidence="1">Multi-pass membrane protein</topology>
    </subcellularLocation>
</comment>
<reference evidence="8 9" key="1">
    <citation type="submission" date="2020-02" db="EMBL/GenBank/DDBJ databases">
        <title>Acidophilic actinobacteria isolated from forest soil.</title>
        <authorList>
            <person name="Golinska P."/>
        </authorList>
    </citation>
    <scope>NUCLEOTIDE SEQUENCE [LARGE SCALE GENOMIC DNA]</scope>
    <source>
        <strain evidence="8 9">NL8</strain>
    </source>
</reference>
<dbReference type="PANTHER" id="PTHR38459">
    <property type="entry name" value="PROPHAGE BACTOPRENOL-LINKED GLUCOSE TRANSLOCASE HOMOLOG"/>
    <property type="match status" value="1"/>
</dbReference>
<sequence>MAAVVRRLPFGLSRVVAPSMLGFAVINGFTFSVDLGLLTLAHRLLHWPYPAAVTVSYLTAFALSFVLNRGFNFQSHGALGQQTARYVVAVGVNYLVFVLGVGTGLTAVGVGYALARVLSGLLEGVYMYCVMRWVVFQDAAAAPAGAATPEPTAARAAAAARDSSGARATAAADHHSTTSADS</sequence>
<evidence type="ECO:0000256" key="6">
    <source>
        <dbReference type="SAM" id="Phobius"/>
    </source>
</evidence>
<evidence type="ECO:0000256" key="4">
    <source>
        <dbReference type="ARBA" id="ARBA00022989"/>
    </source>
</evidence>
<keyword evidence="9" id="KW-1185">Reference proteome</keyword>
<dbReference type="Proteomes" id="UP000730482">
    <property type="component" value="Unassembled WGS sequence"/>
</dbReference>
<accession>A0ABS5L816</accession>
<organism evidence="8 9">
    <name type="scientific">Catenulispora pinistramenti</name>
    <dbReference type="NCBI Taxonomy" id="2705254"/>
    <lineage>
        <taxon>Bacteria</taxon>
        <taxon>Bacillati</taxon>
        <taxon>Actinomycetota</taxon>
        <taxon>Actinomycetes</taxon>
        <taxon>Catenulisporales</taxon>
        <taxon>Catenulisporaceae</taxon>
        <taxon>Catenulispora</taxon>
    </lineage>
</organism>
<feature type="domain" description="GtrA/DPMS transmembrane" evidence="7">
    <location>
        <begin position="23"/>
        <end position="136"/>
    </location>
</feature>
<dbReference type="InterPro" id="IPR051401">
    <property type="entry name" value="GtrA_CellWall_Glycosyl"/>
</dbReference>
<feature type="transmembrane region" description="Helical" evidence="6">
    <location>
        <begin position="87"/>
        <end position="114"/>
    </location>
</feature>